<accession>A0A166RA69</accession>
<feature type="compositionally biased region" description="Low complexity" evidence="1">
    <location>
        <begin position="33"/>
        <end position="46"/>
    </location>
</feature>
<gene>
    <name evidence="2" type="ORF">FIBSPDRAFT_852906</name>
</gene>
<evidence type="ECO:0000313" key="2">
    <source>
        <dbReference type="EMBL" id="KZP28063.1"/>
    </source>
</evidence>
<dbReference type="AlphaFoldDB" id="A0A166RA69"/>
<evidence type="ECO:0000256" key="1">
    <source>
        <dbReference type="SAM" id="MobiDB-lite"/>
    </source>
</evidence>
<dbReference type="OrthoDB" id="2536714at2759"/>
<proteinExistence type="predicted"/>
<dbReference type="Proteomes" id="UP000076532">
    <property type="component" value="Unassembled WGS sequence"/>
</dbReference>
<sequence length="69" mass="7559">MLTRPPAPGMPQQEYSPPPSPLANKRVVHLPRSSIYTHSRSSSPSSLNPNMSTESHNLSPRASSCHRLP</sequence>
<organism evidence="2 3">
    <name type="scientific">Athelia psychrophila</name>
    <dbReference type="NCBI Taxonomy" id="1759441"/>
    <lineage>
        <taxon>Eukaryota</taxon>
        <taxon>Fungi</taxon>
        <taxon>Dikarya</taxon>
        <taxon>Basidiomycota</taxon>
        <taxon>Agaricomycotina</taxon>
        <taxon>Agaricomycetes</taxon>
        <taxon>Agaricomycetidae</taxon>
        <taxon>Atheliales</taxon>
        <taxon>Atheliaceae</taxon>
        <taxon>Athelia</taxon>
    </lineage>
</organism>
<feature type="compositionally biased region" description="Polar residues" evidence="1">
    <location>
        <begin position="47"/>
        <end position="62"/>
    </location>
</feature>
<protein>
    <submittedName>
        <fullName evidence="2">Uncharacterized protein</fullName>
    </submittedName>
</protein>
<reference evidence="2 3" key="1">
    <citation type="journal article" date="2016" name="Mol. Biol. Evol.">
        <title>Comparative Genomics of Early-Diverging Mushroom-Forming Fungi Provides Insights into the Origins of Lignocellulose Decay Capabilities.</title>
        <authorList>
            <person name="Nagy L.G."/>
            <person name="Riley R."/>
            <person name="Tritt A."/>
            <person name="Adam C."/>
            <person name="Daum C."/>
            <person name="Floudas D."/>
            <person name="Sun H."/>
            <person name="Yadav J.S."/>
            <person name="Pangilinan J."/>
            <person name="Larsson K.H."/>
            <person name="Matsuura K."/>
            <person name="Barry K."/>
            <person name="Labutti K."/>
            <person name="Kuo R."/>
            <person name="Ohm R.A."/>
            <person name="Bhattacharya S.S."/>
            <person name="Shirouzu T."/>
            <person name="Yoshinaga Y."/>
            <person name="Martin F.M."/>
            <person name="Grigoriev I.V."/>
            <person name="Hibbett D.S."/>
        </authorList>
    </citation>
    <scope>NUCLEOTIDE SEQUENCE [LARGE SCALE GENOMIC DNA]</scope>
    <source>
        <strain evidence="2 3">CBS 109695</strain>
    </source>
</reference>
<dbReference type="EMBL" id="KV417505">
    <property type="protein sequence ID" value="KZP28063.1"/>
    <property type="molecule type" value="Genomic_DNA"/>
</dbReference>
<name>A0A166RA69_9AGAM</name>
<feature type="region of interest" description="Disordered" evidence="1">
    <location>
        <begin position="1"/>
        <end position="69"/>
    </location>
</feature>
<evidence type="ECO:0000313" key="3">
    <source>
        <dbReference type="Proteomes" id="UP000076532"/>
    </source>
</evidence>
<keyword evidence="3" id="KW-1185">Reference proteome</keyword>